<protein>
    <submittedName>
        <fullName evidence="2">Type II toxin-antitoxin system CcdA family antitoxin</fullName>
    </submittedName>
</protein>
<reference evidence="3" key="1">
    <citation type="journal article" date="2019" name="Int. J. Syst. Evol. Microbiol.">
        <title>The Global Catalogue of Microorganisms (GCM) 10K type strain sequencing project: providing services to taxonomists for standard genome sequencing and annotation.</title>
        <authorList>
            <consortium name="The Broad Institute Genomics Platform"/>
            <consortium name="The Broad Institute Genome Sequencing Center for Infectious Disease"/>
            <person name="Wu L."/>
            <person name="Ma J."/>
        </authorList>
    </citation>
    <scope>NUCLEOTIDE SEQUENCE [LARGE SCALE GENOMIC DNA]</scope>
    <source>
        <strain evidence="3">CGMCC 1.16444</strain>
    </source>
</reference>
<evidence type="ECO:0000256" key="1">
    <source>
        <dbReference type="ARBA" id="ARBA00022649"/>
    </source>
</evidence>
<comment type="caution">
    <text evidence="2">The sequence shown here is derived from an EMBL/GenBank/DDBJ whole genome shotgun (WGS) entry which is preliminary data.</text>
</comment>
<sequence>MSSKRAVNLSVDAELLDEAKAMGINLSHLAEAALSKAIRLERERRWRAENRTALEDFDRYVSEHGVFG</sequence>
<dbReference type="Proteomes" id="UP001595796">
    <property type="component" value="Unassembled WGS sequence"/>
</dbReference>
<keyword evidence="3" id="KW-1185">Reference proteome</keyword>
<proteinExistence type="predicted"/>
<keyword evidence="1" id="KW-1277">Toxin-antitoxin system</keyword>
<evidence type="ECO:0000313" key="3">
    <source>
        <dbReference type="Proteomes" id="UP001595796"/>
    </source>
</evidence>
<organism evidence="2 3">
    <name type="scientific">Flaviflagellibacter deserti</name>
    <dbReference type="NCBI Taxonomy" id="2267266"/>
    <lineage>
        <taxon>Bacteria</taxon>
        <taxon>Pseudomonadati</taxon>
        <taxon>Pseudomonadota</taxon>
        <taxon>Alphaproteobacteria</taxon>
        <taxon>Hyphomicrobiales</taxon>
        <taxon>Flaviflagellibacter</taxon>
    </lineage>
</organism>
<dbReference type="InterPro" id="IPR009956">
    <property type="entry name" value="Post-segregation_anti-tox_CcdA"/>
</dbReference>
<accession>A0ABV9Z3W3</accession>
<gene>
    <name evidence="2" type="ORF">ACFPFW_14400</name>
</gene>
<dbReference type="EMBL" id="JBHSJF010000006">
    <property type="protein sequence ID" value="MFC5069204.1"/>
    <property type="molecule type" value="Genomic_DNA"/>
</dbReference>
<dbReference type="RefSeq" id="WP_114957772.1">
    <property type="nucleotide sequence ID" value="NZ_JBHSJF010000006.1"/>
</dbReference>
<evidence type="ECO:0000313" key="2">
    <source>
        <dbReference type="EMBL" id="MFC5069204.1"/>
    </source>
</evidence>
<name>A0ABV9Z3W3_9HYPH</name>
<dbReference type="Pfam" id="PF07362">
    <property type="entry name" value="CcdA"/>
    <property type="match status" value="1"/>
</dbReference>